<keyword evidence="7 10" id="KW-0067">ATP-binding</keyword>
<dbReference type="PROSITE" id="PS50106">
    <property type="entry name" value="PDZ"/>
    <property type="match status" value="2"/>
</dbReference>
<feature type="compositionally biased region" description="Low complexity" evidence="11">
    <location>
        <begin position="369"/>
        <end position="388"/>
    </location>
</feature>
<dbReference type="PANTHER" id="PTHR48012">
    <property type="entry name" value="STERILE20-LIKE KINASE, ISOFORM B-RELATED"/>
    <property type="match status" value="1"/>
</dbReference>
<feature type="domain" description="Protein kinase" evidence="12">
    <location>
        <begin position="767"/>
        <end position="1028"/>
    </location>
</feature>
<dbReference type="Pfam" id="PF00069">
    <property type="entry name" value="Pkinase"/>
    <property type="match status" value="1"/>
</dbReference>
<dbReference type="GO" id="GO:0004674">
    <property type="term" value="F:protein serine/threonine kinase activity"/>
    <property type="evidence" value="ECO:0007669"/>
    <property type="project" value="UniProtKB-KW"/>
</dbReference>
<dbReference type="InterPro" id="IPR000719">
    <property type="entry name" value="Prot_kinase_dom"/>
</dbReference>
<dbReference type="SMART" id="SM00228">
    <property type="entry name" value="PDZ"/>
    <property type="match status" value="2"/>
</dbReference>
<evidence type="ECO:0000256" key="5">
    <source>
        <dbReference type="ARBA" id="ARBA00022741"/>
    </source>
</evidence>
<feature type="compositionally biased region" description="Polar residues" evidence="11">
    <location>
        <begin position="670"/>
        <end position="681"/>
    </location>
</feature>
<dbReference type="PANTHER" id="PTHR48012:SF10">
    <property type="entry name" value="FI20177P1"/>
    <property type="match status" value="1"/>
</dbReference>
<evidence type="ECO:0000259" key="13">
    <source>
        <dbReference type="PROSITE" id="PS50106"/>
    </source>
</evidence>
<dbReference type="AlphaFoldDB" id="A0A7S3RSW9"/>
<dbReference type="SUPFAM" id="SSF56112">
    <property type="entry name" value="Protein kinase-like (PK-like)"/>
    <property type="match status" value="1"/>
</dbReference>
<feature type="compositionally biased region" description="Pro residues" evidence="11">
    <location>
        <begin position="1057"/>
        <end position="1069"/>
    </location>
</feature>
<keyword evidence="6" id="KW-0418">Kinase</keyword>
<evidence type="ECO:0000256" key="9">
    <source>
        <dbReference type="ARBA" id="ARBA00048679"/>
    </source>
</evidence>
<keyword evidence="3" id="KW-0723">Serine/threonine-protein kinase</keyword>
<dbReference type="EMBL" id="HBIR01010408">
    <property type="protein sequence ID" value="CAE0534000.1"/>
    <property type="molecule type" value="Transcribed_RNA"/>
</dbReference>
<dbReference type="Gene3D" id="1.10.510.10">
    <property type="entry name" value="Transferase(Phosphotransferase) domain 1"/>
    <property type="match status" value="1"/>
</dbReference>
<evidence type="ECO:0000256" key="1">
    <source>
        <dbReference type="ARBA" id="ARBA00008874"/>
    </source>
</evidence>
<dbReference type="PROSITE" id="PS00107">
    <property type="entry name" value="PROTEIN_KINASE_ATP"/>
    <property type="match status" value="1"/>
</dbReference>
<gene>
    <name evidence="14" type="ORF">EHUX00137_LOCUS7404</name>
</gene>
<dbReference type="Gene3D" id="2.30.42.10">
    <property type="match status" value="2"/>
</dbReference>
<feature type="compositionally biased region" description="Low complexity" evidence="11">
    <location>
        <begin position="710"/>
        <end position="729"/>
    </location>
</feature>
<reference evidence="14" key="1">
    <citation type="submission" date="2021-01" db="EMBL/GenBank/DDBJ databases">
        <authorList>
            <person name="Corre E."/>
            <person name="Pelletier E."/>
            <person name="Niang G."/>
            <person name="Scheremetjew M."/>
            <person name="Finn R."/>
            <person name="Kale V."/>
            <person name="Holt S."/>
            <person name="Cochrane G."/>
            <person name="Meng A."/>
            <person name="Brown T."/>
            <person name="Cohen L."/>
        </authorList>
    </citation>
    <scope>NUCLEOTIDE SEQUENCE</scope>
    <source>
        <strain evidence="14">379</strain>
    </source>
</reference>
<dbReference type="InterPro" id="IPR001478">
    <property type="entry name" value="PDZ"/>
</dbReference>
<sequence length="1079" mass="114864">MGVCSSTESAGAPPTPVSERQQPQTPRSGPASGRRPSSGCVGEIACVVSDFAAEAAEELAVRRGEFVTISAGPTREGWCAVSVERAGEAAPRSGLVPWSHLVSAAHANEAAAASGASPATTAASGASPARVLSPRVSAETEDIAIARGAGGRLGVDLDDDNRVRNVASGSAAAGLLGIGDEIVAVDGVPLAGSSILAVIDAKQPRHLLTVKRAHAPRAPAAQSGSQFSPADVQGGSRVTVVRREVLVRRTGSRLGIDINERNVIVKLIPGTHAAREKQLREGDVVVAVDGEALNGRWLAQVLVPHAEECRLTVESESWRVGTMQGHEAGALAARCDGHASTLSDIHSLKAWRLHDMPSGDSAAPPPDSPSGGVSPMRASSAAGSEAGGTLPRGSGGTLRRAAPSLPAQHSTLNMEELLRVAMEAAAADPSKERAFMEMLTRYRQHPSIARREREASELARARRETFRADFERERARIPQGVCLRMNSIDELVDAGCDWDLASEIMRFPILKFLTASHEQMEALPIIETVKHNLDRKMPLPYARAVIFALPDKFEIDKWQAAHGKGVRQEWLETQQRIFSEMDDVAADAPPPPISPALAVCAGEGDGSSRRCSVTAVDAAQVELVEAGGGSTLPRQQFAVAGSTLPGSTLPRRGSGAEEANTPLSKFPLQQRASAGTQSGTLGTLPPEQRPSAGRAPPLDGDEGTEAGCLSSSSSTMESPRSDPSPARPAAAPPPRLKSPMRRAEDAPPAEASRSRGGKGKGKSYRDTTLLNRIGQGTYGSVFRGSCRDEEVAVKVMLLQADSAEDIKREIKIMRECTCEHIVAYKDAFIREHQMRSTLWVVMEFCAVGSTLDMMRKQNAPLGEREIAWIVRGVLTALDYLHHERKTIHRDIKAANILLTKRGEVKLADLGVAAQLYNTMSKRGTMIGTPHWMAPETLSQSGPDDGKYDTKVDIWGAGITAIELAQMWPPFSNIKAVFQVMMLIVNGAPPCVDSHVEASDAFRAFLAAALVKEPADRPSARTLLDDPFLRDASIDSLREAIASHLSSYKAQRDSPAGPSTPQPSEPPPAPLGELEKTMVL</sequence>
<feature type="region of interest" description="Disordered" evidence="11">
    <location>
        <begin position="642"/>
        <end position="768"/>
    </location>
</feature>
<comment type="catalytic activity">
    <reaction evidence="9">
        <text>L-seryl-[protein] + ATP = O-phospho-L-seryl-[protein] + ADP + H(+)</text>
        <dbReference type="Rhea" id="RHEA:17989"/>
        <dbReference type="Rhea" id="RHEA-COMP:9863"/>
        <dbReference type="Rhea" id="RHEA-COMP:11604"/>
        <dbReference type="ChEBI" id="CHEBI:15378"/>
        <dbReference type="ChEBI" id="CHEBI:29999"/>
        <dbReference type="ChEBI" id="CHEBI:30616"/>
        <dbReference type="ChEBI" id="CHEBI:83421"/>
        <dbReference type="ChEBI" id="CHEBI:456216"/>
        <dbReference type="EC" id="2.7.11.1"/>
    </reaction>
</comment>
<name>A0A7S3RSW9_EMIHU</name>
<comment type="similarity">
    <text evidence="1">Belongs to the protein kinase superfamily. STE Ser/Thr protein kinase family. STE20 subfamily.</text>
</comment>
<dbReference type="InterPro" id="IPR017441">
    <property type="entry name" value="Protein_kinase_ATP_BS"/>
</dbReference>
<evidence type="ECO:0000256" key="7">
    <source>
        <dbReference type="ARBA" id="ARBA00022840"/>
    </source>
</evidence>
<feature type="domain" description="PDZ" evidence="13">
    <location>
        <begin position="142"/>
        <end position="214"/>
    </location>
</feature>
<evidence type="ECO:0000256" key="11">
    <source>
        <dbReference type="SAM" id="MobiDB-lite"/>
    </source>
</evidence>
<evidence type="ECO:0000256" key="6">
    <source>
        <dbReference type="ARBA" id="ARBA00022777"/>
    </source>
</evidence>
<dbReference type="Gene3D" id="2.30.30.40">
    <property type="entry name" value="SH3 Domains"/>
    <property type="match status" value="1"/>
</dbReference>
<evidence type="ECO:0000256" key="8">
    <source>
        <dbReference type="ARBA" id="ARBA00047899"/>
    </source>
</evidence>
<evidence type="ECO:0000256" key="3">
    <source>
        <dbReference type="ARBA" id="ARBA00022527"/>
    </source>
</evidence>
<evidence type="ECO:0000259" key="12">
    <source>
        <dbReference type="PROSITE" id="PS50011"/>
    </source>
</evidence>
<dbReference type="SMART" id="SM00220">
    <property type="entry name" value="S_TKc"/>
    <property type="match status" value="1"/>
</dbReference>
<evidence type="ECO:0000256" key="4">
    <source>
        <dbReference type="ARBA" id="ARBA00022679"/>
    </source>
</evidence>
<dbReference type="EC" id="2.7.11.1" evidence="2"/>
<organism evidence="14">
    <name type="scientific">Emiliania huxleyi</name>
    <name type="common">Coccolithophore</name>
    <name type="synonym">Pontosphaera huxleyi</name>
    <dbReference type="NCBI Taxonomy" id="2903"/>
    <lineage>
        <taxon>Eukaryota</taxon>
        <taxon>Haptista</taxon>
        <taxon>Haptophyta</taxon>
        <taxon>Prymnesiophyceae</taxon>
        <taxon>Isochrysidales</taxon>
        <taxon>Noelaerhabdaceae</taxon>
        <taxon>Emiliania</taxon>
    </lineage>
</organism>
<dbReference type="InterPro" id="IPR036034">
    <property type="entry name" value="PDZ_sf"/>
</dbReference>
<accession>A0A7S3RSW9</accession>
<feature type="region of interest" description="Disordered" evidence="11">
    <location>
        <begin position="1"/>
        <end position="39"/>
    </location>
</feature>
<comment type="catalytic activity">
    <reaction evidence="8">
        <text>L-threonyl-[protein] + ATP = O-phospho-L-threonyl-[protein] + ADP + H(+)</text>
        <dbReference type="Rhea" id="RHEA:46608"/>
        <dbReference type="Rhea" id="RHEA-COMP:11060"/>
        <dbReference type="Rhea" id="RHEA-COMP:11605"/>
        <dbReference type="ChEBI" id="CHEBI:15378"/>
        <dbReference type="ChEBI" id="CHEBI:30013"/>
        <dbReference type="ChEBI" id="CHEBI:30616"/>
        <dbReference type="ChEBI" id="CHEBI:61977"/>
        <dbReference type="ChEBI" id="CHEBI:456216"/>
        <dbReference type="EC" id="2.7.11.1"/>
    </reaction>
</comment>
<feature type="region of interest" description="Disordered" evidence="11">
    <location>
        <begin position="1045"/>
        <end position="1079"/>
    </location>
</feature>
<protein>
    <recommendedName>
        <fullName evidence="2">non-specific serine/threonine protein kinase</fullName>
        <ecNumber evidence="2">2.7.11.1</ecNumber>
    </recommendedName>
</protein>
<evidence type="ECO:0000256" key="10">
    <source>
        <dbReference type="PROSITE-ProRule" id="PRU10141"/>
    </source>
</evidence>
<feature type="domain" description="PDZ" evidence="13">
    <location>
        <begin position="244"/>
        <end position="295"/>
    </location>
</feature>
<dbReference type="InterPro" id="IPR050629">
    <property type="entry name" value="STE20/SPS1-PAK"/>
</dbReference>
<feature type="region of interest" description="Disordered" evidence="11">
    <location>
        <begin position="355"/>
        <end position="409"/>
    </location>
</feature>
<keyword evidence="5 10" id="KW-0547">Nucleotide-binding</keyword>
<dbReference type="CDD" id="cd00136">
    <property type="entry name" value="PDZ_canonical"/>
    <property type="match status" value="1"/>
</dbReference>
<feature type="compositionally biased region" description="Low complexity" evidence="11">
    <location>
        <begin position="26"/>
        <end position="39"/>
    </location>
</feature>
<keyword evidence="4" id="KW-0808">Transferase</keyword>
<dbReference type="InterPro" id="IPR036028">
    <property type="entry name" value="SH3-like_dom_sf"/>
</dbReference>
<dbReference type="GO" id="GO:0005737">
    <property type="term" value="C:cytoplasm"/>
    <property type="evidence" value="ECO:0007669"/>
    <property type="project" value="TreeGrafter"/>
</dbReference>
<dbReference type="GO" id="GO:0005524">
    <property type="term" value="F:ATP binding"/>
    <property type="evidence" value="ECO:0007669"/>
    <property type="project" value="UniProtKB-UniRule"/>
</dbReference>
<dbReference type="SUPFAM" id="SSF50156">
    <property type="entry name" value="PDZ domain-like"/>
    <property type="match status" value="2"/>
</dbReference>
<dbReference type="PROSITE" id="PS50011">
    <property type="entry name" value="PROTEIN_KINASE_DOM"/>
    <property type="match status" value="1"/>
</dbReference>
<evidence type="ECO:0000256" key="2">
    <source>
        <dbReference type="ARBA" id="ARBA00012513"/>
    </source>
</evidence>
<evidence type="ECO:0000313" key="14">
    <source>
        <dbReference type="EMBL" id="CAE0534000.1"/>
    </source>
</evidence>
<feature type="binding site" evidence="10">
    <location>
        <position position="794"/>
    </location>
    <ligand>
        <name>ATP</name>
        <dbReference type="ChEBI" id="CHEBI:30616"/>
    </ligand>
</feature>
<dbReference type="SUPFAM" id="SSF50044">
    <property type="entry name" value="SH3-domain"/>
    <property type="match status" value="1"/>
</dbReference>
<dbReference type="InterPro" id="IPR011009">
    <property type="entry name" value="Kinase-like_dom_sf"/>
</dbReference>
<proteinExistence type="inferred from homology"/>